<evidence type="ECO:0000256" key="2">
    <source>
        <dbReference type="ARBA" id="ARBA00022737"/>
    </source>
</evidence>
<dbReference type="PANTHER" id="PTHR48051:SF1">
    <property type="entry name" value="RAS SUPPRESSOR PROTEIN 1"/>
    <property type="match status" value="1"/>
</dbReference>
<feature type="compositionally biased region" description="Basic and acidic residues" evidence="3">
    <location>
        <begin position="188"/>
        <end position="208"/>
    </location>
</feature>
<accession>A0A6M2DMT3</accession>
<keyword evidence="2" id="KW-0677">Repeat</keyword>
<dbReference type="InterPro" id="IPR032675">
    <property type="entry name" value="LRR_dom_sf"/>
</dbReference>
<dbReference type="AlphaFoldDB" id="A0A6M2DMT3"/>
<evidence type="ECO:0000313" key="5">
    <source>
        <dbReference type="EMBL" id="NOV46381.1"/>
    </source>
</evidence>
<keyword evidence="1" id="KW-0433">Leucine-rich repeat</keyword>
<dbReference type="SMART" id="SM00369">
    <property type="entry name" value="LRR_TYP"/>
    <property type="match status" value="3"/>
</dbReference>
<dbReference type="SUPFAM" id="SSF52058">
    <property type="entry name" value="L domain-like"/>
    <property type="match status" value="1"/>
</dbReference>
<dbReference type="InterPro" id="IPR050216">
    <property type="entry name" value="LRR_domain-containing"/>
</dbReference>
<sequence>MPKINVRDKVTDNELDLSMCDIQDVPVKDIVPLKRVTNVDLSNNKIVVLPESFAISLVRIIKLDLSQNQLQTLPDNFGYLKNLRELDLYSNKLQHLPLSLGECKFLRWLDLKNNPLVPAISEVAGPCLDTKQCQTCAKKIVAFLNNMQLQLNKEVERRSAQRKRDLELKEQQQSQIKKKNQKNAKKAAKAEKKMIRNSQSDHSEESEKSSLVSHNGRLTVTETKRMPFVFRIFWLMLLITSTSTLLGLWLYNYDQPKYRVLSNYIIKAWNPVKSILLQNKQFTVKNITTSEVFKNIQDLTNSSAIKLYELYTAYLNEEYVKTIGNSIYDAIIYYIKLIADFISNILKELPKVFEVIQKRLLG</sequence>
<keyword evidence="4" id="KW-0812">Transmembrane</keyword>
<proteinExistence type="predicted"/>
<name>A0A6M2DMT3_XENCH</name>
<evidence type="ECO:0000256" key="4">
    <source>
        <dbReference type="SAM" id="Phobius"/>
    </source>
</evidence>
<dbReference type="Gene3D" id="3.80.10.10">
    <property type="entry name" value="Ribonuclease Inhibitor"/>
    <property type="match status" value="1"/>
</dbReference>
<feature type="transmembrane region" description="Helical" evidence="4">
    <location>
        <begin position="232"/>
        <end position="251"/>
    </location>
</feature>
<dbReference type="PROSITE" id="PS51450">
    <property type="entry name" value="LRR"/>
    <property type="match status" value="1"/>
</dbReference>
<feature type="compositionally biased region" description="Basic and acidic residues" evidence="3">
    <location>
        <begin position="160"/>
        <end position="170"/>
    </location>
</feature>
<feature type="compositionally biased region" description="Basic residues" evidence="3">
    <location>
        <begin position="176"/>
        <end position="187"/>
    </location>
</feature>
<keyword evidence="4" id="KW-1133">Transmembrane helix</keyword>
<dbReference type="PANTHER" id="PTHR48051">
    <property type="match status" value="1"/>
</dbReference>
<feature type="region of interest" description="Disordered" evidence="3">
    <location>
        <begin position="160"/>
        <end position="212"/>
    </location>
</feature>
<protein>
    <submittedName>
        <fullName evidence="5">Putative leucine-rich repeat protein</fullName>
    </submittedName>
</protein>
<keyword evidence="4" id="KW-0472">Membrane</keyword>
<dbReference type="InterPro" id="IPR001611">
    <property type="entry name" value="Leu-rich_rpt"/>
</dbReference>
<organism evidence="5">
    <name type="scientific">Xenopsylla cheopis</name>
    <name type="common">Oriental rat flea</name>
    <name type="synonym">Pulex cheopis</name>
    <dbReference type="NCBI Taxonomy" id="163159"/>
    <lineage>
        <taxon>Eukaryota</taxon>
        <taxon>Metazoa</taxon>
        <taxon>Ecdysozoa</taxon>
        <taxon>Arthropoda</taxon>
        <taxon>Hexapoda</taxon>
        <taxon>Insecta</taxon>
        <taxon>Pterygota</taxon>
        <taxon>Neoptera</taxon>
        <taxon>Endopterygota</taxon>
        <taxon>Siphonaptera</taxon>
        <taxon>Pulicidae</taxon>
        <taxon>Xenopsyllinae</taxon>
        <taxon>Xenopsylla</taxon>
    </lineage>
</organism>
<dbReference type="InterPro" id="IPR003591">
    <property type="entry name" value="Leu-rich_rpt_typical-subtyp"/>
</dbReference>
<dbReference type="GO" id="GO:0005737">
    <property type="term" value="C:cytoplasm"/>
    <property type="evidence" value="ECO:0007669"/>
    <property type="project" value="TreeGrafter"/>
</dbReference>
<dbReference type="Pfam" id="PF13855">
    <property type="entry name" value="LRR_8"/>
    <property type="match status" value="1"/>
</dbReference>
<reference evidence="5" key="1">
    <citation type="submission" date="2020-03" db="EMBL/GenBank/DDBJ databases">
        <title>Transcriptomic Profiling of the Digestive Tract of the Rat Flea, Xenopsylla cheopis, Following Blood Feeding and Infection with Yersinia pestis.</title>
        <authorList>
            <person name="Bland D.M."/>
            <person name="Martens C.A."/>
            <person name="Virtaneva K."/>
            <person name="Kanakabandi K."/>
            <person name="Long D."/>
            <person name="Rosenke R."/>
            <person name="Saturday G.A."/>
            <person name="Hoyt F.H."/>
            <person name="Bruno D.P."/>
            <person name="Ribeiro J.M.C."/>
            <person name="Hinnebusch J."/>
        </authorList>
    </citation>
    <scope>NUCLEOTIDE SEQUENCE</scope>
</reference>
<dbReference type="EMBL" id="GIIL01002655">
    <property type="protein sequence ID" value="NOV46381.1"/>
    <property type="molecule type" value="Transcribed_RNA"/>
</dbReference>
<evidence type="ECO:0000256" key="3">
    <source>
        <dbReference type="SAM" id="MobiDB-lite"/>
    </source>
</evidence>
<evidence type="ECO:0000256" key="1">
    <source>
        <dbReference type="ARBA" id="ARBA00022614"/>
    </source>
</evidence>